<dbReference type="EMBL" id="JAZBJZ010000157">
    <property type="protein sequence ID" value="MEE3719676.1"/>
    <property type="molecule type" value="Genomic_DNA"/>
</dbReference>
<dbReference type="Gene3D" id="3.40.630.10">
    <property type="entry name" value="Zn peptidases"/>
    <property type="match status" value="1"/>
</dbReference>
<evidence type="ECO:0000313" key="1">
    <source>
        <dbReference type="EMBL" id="MEE3719676.1"/>
    </source>
</evidence>
<evidence type="ECO:0000313" key="2">
    <source>
        <dbReference type="Proteomes" id="UP001333818"/>
    </source>
</evidence>
<dbReference type="CDD" id="cd06256">
    <property type="entry name" value="M14_ASTE_ASPA-like"/>
    <property type="match status" value="1"/>
</dbReference>
<name>A0AAW9QB44_9CYAN</name>
<dbReference type="SUPFAM" id="SSF53187">
    <property type="entry name" value="Zn-dependent exopeptidases"/>
    <property type="match status" value="1"/>
</dbReference>
<reference evidence="1" key="1">
    <citation type="submission" date="2024-01" db="EMBL/GenBank/DDBJ databases">
        <title>Bank of Algae and Cyanobacteria of the Azores (BACA) strain genomes.</title>
        <authorList>
            <person name="Luz R."/>
            <person name="Cordeiro R."/>
            <person name="Fonseca A."/>
            <person name="Goncalves V."/>
        </authorList>
    </citation>
    <scope>NUCLEOTIDE SEQUENCE</scope>
    <source>
        <strain evidence="1">BACA0141</strain>
    </source>
</reference>
<organism evidence="1 2">
    <name type="scientific">Tumidithrix elongata BACA0141</name>
    <dbReference type="NCBI Taxonomy" id="2716417"/>
    <lineage>
        <taxon>Bacteria</taxon>
        <taxon>Bacillati</taxon>
        <taxon>Cyanobacteriota</taxon>
        <taxon>Cyanophyceae</taxon>
        <taxon>Pseudanabaenales</taxon>
        <taxon>Pseudanabaenaceae</taxon>
        <taxon>Tumidithrix</taxon>
        <taxon>Tumidithrix elongata</taxon>
    </lineage>
</organism>
<proteinExistence type="predicted"/>
<keyword evidence="2" id="KW-1185">Reference proteome</keyword>
<sequence>MLNVLEHLPQGLLELEVTDLYKLLETPTLIHLEGERQAPLFVSILLHGNETTSWLAMRSLLQRYQGKVLPRSLSIFFGNVSAARYRQRHLDDQPDYNRIWQPGDSPEQKMAQQVIESMRSRGVFASIDVHNNTGLNPHYGCITRLDRRSLNLAKLFSRTVVYYTTPKTVQSCAFAELCPSIVIECGQPDVPDGTAHALEYLETCLALESISDREVTDIDLFHTVAIAKIPPSVSFGFADLNPQHSTVDLKPQTSNRDIYFPADLDRLNFCELPVGTKLGDIRATGDRAYLEAWDESGQDVSDRFFSYDQGAIRTRLPVMPSMLTLQPHIIRQDCLCYLMERLKI</sequence>
<comment type="caution">
    <text evidence="1">The sequence shown here is derived from an EMBL/GenBank/DDBJ whole genome shotgun (WGS) entry which is preliminary data.</text>
</comment>
<accession>A0AAW9QB44</accession>
<dbReference type="Proteomes" id="UP001333818">
    <property type="component" value="Unassembled WGS sequence"/>
</dbReference>
<dbReference type="AlphaFoldDB" id="A0AAW9QB44"/>
<dbReference type="RefSeq" id="WP_330486113.1">
    <property type="nucleotide sequence ID" value="NZ_JAZBJZ010000157.1"/>
</dbReference>
<gene>
    <name evidence="1" type="ORF">V2H45_23315</name>
</gene>
<protein>
    <submittedName>
        <fullName evidence="1">M14 family metallopeptidase</fullName>
    </submittedName>
</protein>